<proteinExistence type="predicted"/>
<dbReference type="AlphaFoldDB" id="A0A0J7K5T4"/>
<keyword evidence="1" id="KW-0175">Coiled coil</keyword>
<comment type="caution">
    <text evidence="2">The sequence shown here is derived from an EMBL/GenBank/DDBJ whole genome shotgun (WGS) entry which is preliminary data.</text>
</comment>
<evidence type="ECO:0000313" key="3">
    <source>
        <dbReference type="Proteomes" id="UP000036403"/>
    </source>
</evidence>
<evidence type="ECO:0000313" key="2">
    <source>
        <dbReference type="EMBL" id="KMQ85722.1"/>
    </source>
</evidence>
<dbReference type="STRING" id="67767.A0A0J7K5T4"/>
<protein>
    <submittedName>
        <fullName evidence="2">Copia</fullName>
    </submittedName>
</protein>
<evidence type="ECO:0000256" key="1">
    <source>
        <dbReference type="SAM" id="Coils"/>
    </source>
</evidence>
<feature type="coiled-coil region" evidence="1">
    <location>
        <begin position="7"/>
        <end position="34"/>
    </location>
</feature>
<dbReference type="Proteomes" id="UP000036403">
    <property type="component" value="Unassembled WGS sequence"/>
</dbReference>
<organism evidence="2 3">
    <name type="scientific">Lasius niger</name>
    <name type="common">Black garden ant</name>
    <dbReference type="NCBI Taxonomy" id="67767"/>
    <lineage>
        <taxon>Eukaryota</taxon>
        <taxon>Metazoa</taxon>
        <taxon>Ecdysozoa</taxon>
        <taxon>Arthropoda</taxon>
        <taxon>Hexapoda</taxon>
        <taxon>Insecta</taxon>
        <taxon>Pterygota</taxon>
        <taxon>Neoptera</taxon>
        <taxon>Endopterygota</taxon>
        <taxon>Hymenoptera</taxon>
        <taxon>Apocrita</taxon>
        <taxon>Aculeata</taxon>
        <taxon>Formicoidea</taxon>
        <taxon>Formicidae</taxon>
        <taxon>Formicinae</taxon>
        <taxon>Lasius</taxon>
        <taxon>Lasius</taxon>
    </lineage>
</organism>
<reference evidence="2 3" key="1">
    <citation type="submission" date="2015-04" db="EMBL/GenBank/DDBJ databases">
        <title>Lasius niger genome sequencing.</title>
        <authorList>
            <person name="Konorov E.A."/>
            <person name="Nikitin M.A."/>
            <person name="Kirill M.V."/>
            <person name="Chang P."/>
        </authorList>
    </citation>
    <scope>NUCLEOTIDE SEQUENCE [LARGE SCALE GENOMIC DNA]</scope>
    <source>
        <tissue evidence="2">Whole</tissue>
    </source>
</reference>
<name>A0A0J7K5T4_LASNI</name>
<dbReference type="PaxDb" id="67767-A0A0J7K5T4"/>
<accession>A0A0J7K5T4</accession>
<gene>
    <name evidence="2" type="ORF">RF55_15555</name>
</gene>
<sequence>MDIKDTVMQHVAQIENLARQLNDVEEVLSDVAINTKILMSLPGKFNTLIIAWDSVATEKQTHANLIKRLIKEEQCLMVMDATAEALAVTNVSQKNTKSLNNKIR</sequence>
<keyword evidence="3" id="KW-1185">Reference proteome</keyword>
<dbReference type="Pfam" id="PF14223">
    <property type="entry name" value="Retrotran_gag_2"/>
    <property type="match status" value="1"/>
</dbReference>
<dbReference type="EMBL" id="LBMM01013292">
    <property type="protein sequence ID" value="KMQ85722.1"/>
    <property type="molecule type" value="Genomic_DNA"/>
</dbReference>
<dbReference type="OrthoDB" id="8063677at2759"/>